<dbReference type="EMBL" id="CP015596">
    <property type="protein sequence ID" value="ANE80884.1"/>
    <property type="molecule type" value="Genomic_DNA"/>
</dbReference>
<keyword evidence="2" id="KW-0255">Endonuclease</keyword>
<protein>
    <submittedName>
        <fullName evidence="2">AP endonuclease</fullName>
    </submittedName>
</protein>
<dbReference type="PANTHER" id="PTHR12110:SF48">
    <property type="entry name" value="BLL3656 PROTEIN"/>
    <property type="match status" value="1"/>
</dbReference>
<organism evidence="2 3">
    <name type="scientific">Mycobacterium adipatum</name>
    <dbReference type="NCBI Taxonomy" id="1682113"/>
    <lineage>
        <taxon>Bacteria</taxon>
        <taxon>Bacillati</taxon>
        <taxon>Actinomycetota</taxon>
        <taxon>Actinomycetes</taxon>
        <taxon>Mycobacteriales</taxon>
        <taxon>Mycobacteriaceae</taxon>
        <taxon>Mycobacterium</taxon>
    </lineage>
</organism>
<dbReference type="SUPFAM" id="SSF51658">
    <property type="entry name" value="Xylose isomerase-like"/>
    <property type="match status" value="1"/>
</dbReference>
<evidence type="ECO:0000313" key="2">
    <source>
        <dbReference type="EMBL" id="ANE80884.1"/>
    </source>
</evidence>
<dbReference type="Gene3D" id="3.20.20.150">
    <property type="entry name" value="Divalent-metal-dependent TIM barrel enzymes"/>
    <property type="match status" value="1"/>
</dbReference>
<dbReference type="AlphaFoldDB" id="A0A172UQ53"/>
<gene>
    <name evidence="2" type="ORF">A7U43_17690</name>
</gene>
<dbReference type="Proteomes" id="UP000077143">
    <property type="component" value="Chromosome"/>
</dbReference>
<dbReference type="InterPro" id="IPR050312">
    <property type="entry name" value="IolE/XylAMocC-like"/>
</dbReference>
<sequence>MSTSTGLAGLGGGRLLSLAPLTVLELDPAELVACAASAGYDAVGLRLIPATAQEPVWPTVGRTPLILETKRRLDDSGLRVVDIEVLRLRAQTRVRADFEAVLETGAYLGASEILVTGNDPDHGRTADNLAELALLAADFGLTPNLEPMPWTEVKDLREGAAILSACQADVGLLVDAIHYDRAMNTPAELAGLPRHWIRYAQICDAPAQRPGTVAEMMRQGRSARLLPGAGAIDLIAMLRALPTGIPISVEAPLRSAAPATLRAAAAARAARAAARAARAVLAQADDAPWSPLERTA</sequence>
<feature type="domain" description="Xylose isomerase-like TIM barrel" evidence="1">
    <location>
        <begin position="35"/>
        <end position="264"/>
    </location>
</feature>
<keyword evidence="3" id="KW-1185">Reference proteome</keyword>
<dbReference type="OrthoDB" id="9780241at2"/>
<reference evidence="2 3" key="1">
    <citation type="submission" date="2016-05" db="EMBL/GenBank/DDBJ databases">
        <title>Complete genome sequence of a phthalic acid esters degrading Mycobacterium sp. YC-RL4.</title>
        <authorList>
            <person name="Ren L."/>
            <person name="Fan S."/>
            <person name="Ruth N."/>
            <person name="Jia Y."/>
            <person name="Wang J."/>
            <person name="Qiao C."/>
        </authorList>
    </citation>
    <scope>NUCLEOTIDE SEQUENCE [LARGE SCALE GENOMIC DNA]</scope>
    <source>
        <strain evidence="2 3">YC-RL4</strain>
    </source>
</reference>
<proteinExistence type="predicted"/>
<evidence type="ECO:0000259" key="1">
    <source>
        <dbReference type="Pfam" id="PF01261"/>
    </source>
</evidence>
<dbReference type="KEGG" id="madi:A7U43_17690"/>
<name>A0A172UQ53_9MYCO</name>
<dbReference type="RefSeq" id="WP_067997919.1">
    <property type="nucleotide sequence ID" value="NZ_CP015596.1"/>
</dbReference>
<dbReference type="Pfam" id="PF01261">
    <property type="entry name" value="AP_endonuc_2"/>
    <property type="match status" value="1"/>
</dbReference>
<dbReference type="InterPro" id="IPR036237">
    <property type="entry name" value="Xyl_isomerase-like_sf"/>
</dbReference>
<keyword evidence="2" id="KW-0378">Hydrolase</keyword>
<evidence type="ECO:0000313" key="3">
    <source>
        <dbReference type="Proteomes" id="UP000077143"/>
    </source>
</evidence>
<accession>A0A172UQ53</accession>
<keyword evidence="2" id="KW-0540">Nuclease</keyword>
<dbReference type="GO" id="GO:0004519">
    <property type="term" value="F:endonuclease activity"/>
    <property type="evidence" value="ECO:0007669"/>
    <property type="project" value="UniProtKB-KW"/>
</dbReference>
<dbReference type="STRING" id="1682113.A7U43_17690"/>
<dbReference type="InterPro" id="IPR013022">
    <property type="entry name" value="Xyl_isomerase-like_TIM-brl"/>
</dbReference>
<dbReference type="PANTHER" id="PTHR12110">
    <property type="entry name" value="HYDROXYPYRUVATE ISOMERASE"/>
    <property type="match status" value="1"/>
</dbReference>